<comment type="similarity">
    <text evidence="2">Belongs to the mitochondrion-specific ribosomal protein mL43 family.</text>
</comment>
<keyword evidence="3" id="KW-0689">Ribosomal protein</keyword>
<dbReference type="Pfam" id="PF05047">
    <property type="entry name" value="L51_S25_CI-B8"/>
    <property type="match status" value="1"/>
</dbReference>
<dbReference type="AlphaFoldDB" id="A0A8I6RLP3"/>
<dbReference type="RefSeq" id="XP_014248775.1">
    <property type="nucleotide sequence ID" value="XM_014393289.2"/>
</dbReference>
<dbReference type="FunFam" id="3.40.30.10:FF:000257">
    <property type="entry name" value="39S ribosomal protein L43"/>
    <property type="match status" value="1"/>
</dbReference>
<dbReference type="KEGG" id="clec:106666234"/>
<evidence type="ECO:0000259" key="7">
    <source>
        <dbReference type="SMART" id="SM00916"/>
    </source>
</evidence>
<evidence type="ECO:0000313" key="8">
    <source>
        <dbReference type="EnsemblMetazoa" id="XP_014248775.1"/>
    </source>
</evidence>
<sequence length="208" mass="24168">MSNSHLFMVSGFPRAPLQNGIGRYVCQLKRITLKFCKSNGDSKGFREFLETELVNFANKNPGVVVYVKPRRHRAPTLTAEYLNGQKDYINCHNFSKEEVYKWINLFTQRSGKEVMRYRKNWQTNNPSIQGIWTPTKFRDPKLNLTVFPIEGLNGPKNPKPTATQLLLEMFEKEKNEKSMNAQWEAEGLQTQGEYSVDYVEDTKKKTFS</sequence>
<evidence type="ECO:0000256" key="6">
    <source>
        <dbReference type="ARBA" id="ARBA00035188"/>
    </source>
</evidence>
<evidence type="ECO:0000256" key="1">
    <source>
        <dbReference type="ARBA" id="ARBA00004173"/>
    </source>
</evidence>
<dbReference type="InterPro" id="IPR007741">
    <property type="entry name" value="Ribosomal_mL43/mS25/NADH_DH"/>
</dbReference>
<dbReference type="SUPFAM" id="SSF52833">
    <property type="entry name" value="Thioredoxin-like"/>
    <property type="match status" value="1"/>
</dbReference>
<dbReference type="InterPro" id="IPR036249">
    <property type="entry name" value="Thioredoxin-like_sf"/>
</dbReference>
<evidence type="ECO:0000313" key="9">
    <source>
        <dbReference type="Proteomes" id="UP000494040"/>
    </source>
</evidence>
<keyword evidence="9" id="KW-1185">Reference proteome</keyword>
<dbReference type="GeneID" id="106666234"/>
<accession>A0A8I6RLP3</accession>
<evidence type="ECO:0000256" key="5">
    <source>
        <dbReference type="ARBA" id="ARBA00023274"/>
    </source>
</evidence>
<keyword evidence="5" id="KW-0687">Ribonucleoprotein</keyword>
<dbReference type="GO" id="GO:0003735">
    <property type="term" value="F:structural constituent of ribosome"/>
    <property type="evidence" value="ECO:0007669"/>
    <property type="project" value="InterPro"/>
</dbReference>
<dbReference type="GO" id="GO:0032543">
    <property type="term" value="P:mitochondrial translation"/>
    <property type="evidence" value="ECO:0007669"/>
    <property type="project" value="InterPro"/>
</dbReference>
<comment type="subcellular location">
    <subcellularLocation>
        <location evidence="1">Mitochondrion</location>
    </subcellularLocation>
</comment>
<organism evidence="8 9">
    <name type="scientific">Cimex lectularius</name>
    <name type="common">Bed bug</name>
    <name type="synonym">Acanthia lectularia</name>
    <dbReference type="NCBI Taxonomy" id="79782"/>
    <lineage>
        <taxon>Eukaryota</taxon>
        <taxon>Metazoa</taxon>
        <taxon>Ecdysozoa</taxon>
        <taxon>Arthropoda</taxon>
        <taxon>Hexapoda</taxon>
        <taxon>Insecta</taxon>
        <taxon>Pterygota</taxon>
        <taxon>Neoptera</taxon>
        <taxon>Paraneoptera</taxon>
        <taxon>Hemiptera</taxon>
        <taxon>Heteroptera</taxon>
        <taxon>Panheteroptera</taxon>
        <taxon>Cimicomorpha</taxon>
        <taxon>Cimicidae</taxon>
        <taxon>Cimex</taxon>
    </lineage>
</organism>
<name>A0A8I6RLP3_CIMLE</name>
<protein>
    <recommendedName>
        <fullName evidence="6">Large ribosomal subunit protein mL43</fullName>
    </recommendedName>
</protein>
<proteinExistence type="inferred from homology"/>
<evidence type="ECO:0000256" key="3">
    <source>
        <dbReference type="ARBA" id="ARBA00022980"/>
    </source>
</evidence>
<dbReference type="PANTHER" id="PTHR21396">
    <property type="entry name" value="39S RIBOSOMAL PROTEIN L43"/>
    <property type="match status" value="1"/>
</dbReference>
<dbReference type="InterPro" id="IPR039927">
    <property type="entry name" value="Ribosomal_mL43"/>
</dbReference>
<dbReference type="PANTHER" id="PTHR21396:SF2">
    <property type="entry name" value="LARGE RIBOSOMAL SUBUNIT PROTEIN ML43"/>
    <property type="match status" value="1"/>
</dbReference>
<dbReference type="Proteomes" id="UP000494040">
    <property type="component" value="Unassembled WGS sequence"/>
</dbReference>
<dbReference type="GO" id="GO:0005762">
    <property type="term" value="C:mitochondrial large ribosomal subunit"/>
    <property type="evidence" value="ECO:0007669"/>
    <property type="project" value="TreeGrafter"/>
</dbReference>
<evidence type="ECO:0000256" key="4">
    <source>
        <dbReference type="ARBA" id="ARBA00023128"/>
    </source>
</evidence>
<dbReference type="Gene3D" id="3.40.30.10">
    <property type="entry name" value="Glutaredoxin"/>
    <property type="match status" value="1"/>
</dbReference>
<keyword evidence="4" id="KW-0496">Mitochondrion</keyword>
<dbReference type="EnsemblMetazoa" id="XM_014393289.2">
    <property type="protein sequence ID" value="XP_014248775.1"/>
    <property type="gene ID" value="LOC106666234"/>
</dbReference>
<dbReference type="OrthoDB" id="88at2759"/>
<feature type="domain" description="Ribosomal protein/NADH dehydrogenase" evidence="7">
    <location>
        <begin position="37"/>
        <end position="110"/>
    </location>
</feature>
<dbReference type="OMA" id="IKWMELL"/>
<reference evidence="8" key="1">
    <citation type="submission" date="2022-01" db="UniProtKB">
        <authorList>
            <consortium name="EnsemblMetazoa"/>
        </authorList>
    </citation>
    <scope>IDENTIFICATION</scope>
</reference>
<dbReference type="SMART" id="SM00916">
    <property type="entry name" value="L51_S25_CI-B8"/>
    <property type="match status" value="1"/>
</dbReference>
<dbReference type="CTD" id="84545"/>
<evidence type="ECO:0000256" key="2">
    <source>
        <dbReference type="ARBA" id="ARBA00006073"/>
    </source>
</evidence>